<dbReference type="GO" id="GO:0046961">
    <property type="term" value="F:proton-transporting ATPase activity, rotational mechanism"/>
    <property type="evidence" value="ECO:0007669"/>
    <property type="project" value="TreeGrafter"/>
</dbReference>
<keyword evidence="10 15" id="KW-0472">Membrane</keyword>
<dbReference type="STRING" id="1774970.AUC70_03770"/>
<proteinExistence type="inferred from homology"/>
<dbReference type="AlphaFoldDB" id="A0A1E3VN15"/>
<gene>
    <name evidence="15" type="primary">atpF</name>
    <name evidence="18" type="ORF">AUC70_03770</name>
</gene>
<keyword evidence="9 15" id="KW-0406">Ion transport</keyword>
<feature type="transmembrane region" description="Helical" evidence="15">
    <location>
        <begin position="12"/>
        <end position="32"/>
    </location>
</feature>
<evidence type="ECO:0000256" key="3">
    <source>
        <dbReference type="ARBA" id="ARBA00022448"/>
    </source>
</evidence>
<evidence type="ECO:0000256" key="11">
    <source>
        <dbReference type="ARBA" id="ARBA00023310"/>
    </source>
</evidence>
<keyword evidence="3 15" id="KW-0813">Transport</keyword>
<keyword evidence="19" id="KW-1185">Reference proteome</keyword>
<evidence type="ECO:0000256" key="12">
    <source>
        <dbReference type="ARBA" id="ARBA00025198"/>
    </source>
</evidence>
<evidence type="ECO:0000256" key="17">
    <source>
        <dbReference type="SAM" id="Coils"/>
    </source>
</evidence>
<evidence type="ECO:0000313" key="19">
    <source>
        <dbReference type="Proteomes" id="UP000094172"/>
    </source>
</evidence>
<comment type="function">
    <text evidence="12 15">F(1)F(0) ATP synthase produces ATP from ADP in the presence of a proton or sodium gradient. F-type ATPases consist of two structural domains, F(1) containing the extramembraneous catalytic core and F(0) containing the membrane proton channel, linked together by a central stalk and a peripheral stalk. During catalysis, ATP synthesis in the catalytic domain of F(1) is coupled via a rotary mechanism of the central stalk subunits to proton translocation.</text>
</comment>
<evidence type="ECO:0000256" key="1">
    <source>
        <dbReference type="ARBA" id="ARBA00004377"/>
    </source>
</evidence>
<comment type="similarity">
    <text evidence="2 15 16">Belongs to the ATPase B chain family.</text>
</comment>
<evidence type="ECO:0000256" key="16">
    <source>
        <dbReference type="RuleBase" id="RU003848"/>
    </source>
</evidence>
<feature type="coiled-coil region" evidence="17">
    <location>
        <begin position="50"/>
        <end position="110"/>
    </location>
</feature>
<protein>
    <recommendedName>
        <fullName evidence="15">ATP synthase subunit b</fullName>
    </recommendedName>
    <alternativeName>
        <fullName evidence="15">ATP synthase F(0) sector subunit b</fullName>
    </alternativeName>
    <alternativeName>
        <fullName evidence="15">ATPase subunit I</fullName>
    </alternativeName>
    <alternativeName>
        <fullName evidence="15">F-type ATPase subunit b</fullName>
        <shortName evidence="15">F-ATPase subunit b</shortName>
    </alternativeName>
</protein>
<dbReference type="InterPro" id="IPR002146">
    <property type="entry name" value="ATP_synth_b/b'su_bac/chlpt"/>
</dbReference>
<dbReference type="RefSeq" id="WP_069444216.1">
    <property type="nucleotide sequence ID" value="NZ_LPWE01000011.1"/>
</dbReference>
<evidence type="ECO:0000256" key="9">
    <source>
        <dbReference type="ARBA" id="ARBA00023065"/>
    </source>
</evidence>
<evidence type="ECO:0000256" key="8">
    <source>
        <dbReference type="ARBA" id="ARBA00022989"/>
    </source>
</evidence>
<evidence type="ECO:0000256" key="6">
    <source>
        <dbReference type="ARBA" id="ARBA00022692"/>
    </source>
</evidence>
<reference evidence="18 19" key="1">
    <citation type="journal article" date="2016" name="Environ. Microbiol.">
        <title>New Methyloceanibacter diversity from North Sea sediments includes methanotroph containing solely the soluble methane monooxygenase.</title>
        <authorList>
            <person name="Vekeman B."/>
            <person name="Kerckhof F.M."/>
            <person name="Cremers G."/>
            <person name="de Vos P."/>
            <person name="Vandamme P."/>
            <person name="Boon N."/>
            <person name="Op den Camp H.J."/>
            <person name="Heylen K."/>
        </authorList>
    </citation>
    <scope>NUCLEOTIDE SEQUENCE [LARGE SCALE GENOMIC DNA]</scope>
    <source>
        <strain evidence="18 19">R-67176</strain>
    </source>
</reference>
<keyword evidence="11 15" id="KW-0066">ATP synthesis</keyword>
<evidence type="ECO:0000256" key="13">
    <source>
        <dbReference type="ARBA" id="ARBA00025614"/>
    </source>
</evidence>
<keyword evidence="5 15" id="KW-0138">CF(0)</keyword>
<evidence type="ECO:0000256" key="5">
    <source>
        <dbReference type="ARBA" id="ARBA00022547"/>
    </source>
</evidence>
<dbReference type="Gene3D" id="6.10.250.1580">
    <property type="match status" value="1"/>
</dbReference>
<evidence type="ECO:0000256" key="7">
    <source>
        <dbReference type="ARBA" id="ARBA00022781"/>
    </source>
</evidence>
<evidence type="ECO:0000256" key="4">
    <source>
        <dbReference type="ARBA" id="ARBA00022475"/>
    </source>
</evidence>
<comment type="subunit">
    <text evidence="14 15">F-type ATPases have 2 components, F(1) - the catalytic core - and F(0) - the membrane proton channel. F(1) has five subunits: alpha(3), beta(3), gamma(1), delta(1), epsilon(1). F(0) has three main subunits: a(1), b(2) and c(10-14). The alpha and beta chains form an alternating ring which encloses part of the gamma chain. F(1) is attached to F(0) by a central stalk formed by the gamma and epsilon chains, while a peripheral stalk is formed by the delta and b chains.</text>
</comment>
<keyword evidence="17" id="KW-0175">Coiled coil</keyword>
<keyword evidence="8 15" id="KW-1133">Transmembrane helix</keyword>
<dbReference type="Proteomes" id="UP000094172">
    <property type="component" value="Unassembled WGS sequence"/>
</dbReference>
<evidence type="ECO:0000313" key="18">
    <source>
        <dbReference type="EMBL" id="ODR94914.1"/>
    </source>
</evidence>
<evidence type="ECO:0000256" key="2">
    <source>
        <dbReference type="ARBA" id="ARBA00005513"/>
    </source>
</evidence>
<evidence type="ECO:0000256" key="10">
    <source>
        <dbReference type="ARBA" id="ARBA00023136"/>
    </source>
</evidence>
<dbReference type="GO" id="GO:0005886">
    <property type="term" value="C:plasma membrane"/>
    <property type="evidence" value="ECO:0007669"/>
    <property type="project" value="UniProtKB-SubCell"/>
</dbReference>
<dbReference type="CDD" id="cd06503">
    <property type="entry name" value="ATP-synt_Fo_b"/>
    <property type="match status" value="1"/>
</dbReference>
<dbReference type="HAMAP" id="MF_01398">
    <property type="entry name" value="ATP_synth_b_bprime"/>
    <property type="match status" value="1"/>
</dbReference>
<dbReference type="InterPro" id="IPR050059">
    <property type="entry name" value="ATP_synthase_B_chain"/>
</dbReference>
<comment type="subcellular location">
    <subcellularLocation>
        <location evidence="1">Cell inner membrane</location>
        <topology evidence="1">Single-pass membrane protein</topology>
    </subcellularLocation>
    <subcellularLocation>
        <location evidence="15">Cell membrane</location>
        <topology evidence="15">Single-pass membrane protein</topology>
    </subcellularLocation>
</comment>
<evidence type="ECO:0000256" key="14">
    <source>
        <dbReference type="ARBA" id="ARBA00025830"/>
    </source>
</evidence>
<comment type="caution">
    <text evidence="18">The sequence shown here is derived from an EMBL/GenBank/DDBJ whole genome shotgun (WGS) entry which is preliminary data.</text>
</comment>
<dbReference type="EMBL" id="LPWE01000011">
    <property type="protein sequence ID" value="ODR94914.1"/>
    <property type="molecule type" value="Genomic_DNA"/>
</dbReference>
<name>A0A1E3VN15_9HYPH</name>
<dbReference type="GO" id="GO:0046933">
    <property type="term" value="F:proton-transporting ATP synthase activity, rotational mechanism"/>
    <property type="evidence" value="ECO:0007669"/>
    <property type="project" value="UniProtKB-UniRule"/>
</dbReference>
<dbReference type="Pfam" id="PF00430">
    <property type="entry name" value="ATP-synt_B"/>
    <property type="match status" value="1"/>
</dbReference>
<comment type="function">
    <text evidence="13">Component of the F(0) channel, it forms part of the peripheral stalk, linking F(1) to F(0). The b'-subunit is a diverged and duplicated form of b found in plants and photosynthetic bacteria.</text>
</comment>
<keyword evidence="4 15" id="KW-1003">Cell membrane</keyword>
<dbReference type="PANTHER" id="PTHR33445:SF1">
    <property type="entry name" value="ATP SYNTHASE SUBUNIT B"/>
    <property type="match status" value="1"/>
</dbReference>
<organism evidence="18 19">
    <name type="scientific">Methyloceanibacter stevinii</name>
    <dbReference type="NCBI Taxonomy" id="1774970"/>
    <lineage>
        <taxon>Bacteria</taxon>
        <taxon>Pseudomonadati</taxon>
        <taxon>Pseudomonadota</taxon>
        <taxon>Alphaproteobacteria</taxon>
        <taxon>Hyphomicrobiales</taxon>
        <taxon>Hyphomicrobiaceae</taxon>
        <taxon>Methyloceanibacter</taxon>
    </lineage>
</organism>
<accession>A0A1E3VN15</accession>
<keyword evidence="7 15" id="KW-0375">Hydrogen ion transport</keyword>
<keyword evidence="6 15" id="KW-0812">Transmembrane</keyword>
<dbReference type="GO" id="GO:0045259">
    <property type="term" value="C:proton-transporting ATP synthase complex"/>
    <property type="evidence" value="ECO:0007669"/>
    <property type="project" value="UniProtKB-KW"/>
</dbReference>
<evidence type="ECO:0000256" key="15">
    <source>
        <dbReference type="HAMAP-Rule" id="MF_01398"/>
    </source>
</evidence>
<dbReference type="PANTHER" id="PTHR33445">
    <property type="entry name" value="ATP SYNTHASE SUBUNIT B', CHLOROPLASTIC"/>
    <property type="match status" value="1"/>
</dbReference>
<sequence length="161" mass="17448">MPQLNPIDWAPQVIWLLITFGILYLLMVWVAIPRISTVIDRRAARIAGDLEAAEKNKRGTEEAIAAYEQALAEAKQKAHAIVEEGRAKLKAETDAERAKLDKQLADKAAEAAARIEKARDSAMKDVNTVATEAAADIVKQLIGVAPPKADLEKAVTAARKA</sequence>